<gene>
    <name evidence="3" type="ORF">FGO68_gene6262</name>
</gene>
<dbReference type="GO" id="GO:0035721">
    <property type="term" value="P:intraciliary retrograde transport"/>
    <property type="evidence" value="ECO:0007669"/>
    <property type="project" value="TreeGrafter"/>
</dbReference>
<protein>
    <submittedName>
        <fullName evidence="3">Uncharacterized protein</fullName>
    </submittedName>
</protein>
<dbReference type="AlphaFoldDB" id="A0A8J8NEH2"/>
<comment type="caution">
    <text evidence="3">The sequence shown here is derived from an EMBL/GenBank/DDBJ whole genome shotgun (WGS) entry which is preliminary data.</text>
</comment>
<dbReference type="PANTHER" id="PTHR33724">
    <property type="entry name" value="INTRAFLAGELLAR TRANSPORT PROTEIN 43 HOMOLOG"/>
    <property type="match status" value="1"/>
</dbReference>
<evidence type="ECO:0000313" key="3">
    <source>
        <dbReference type="EMBL" id="TNV73314.1"/>
    </source>
</evidence>
<dbReference type="GO" id="GO:0005929">
    <property type="term" value="C:cilium"/>
    <property type="evidence" value="ECO:0007669"/>
    <property type="project" value="TreeGrafter"/>
</dbReference>
<feature type="compositionally biased region" description="Gly residues" evidence="2">
    <location>
        <begin position="24"/>
        <end position="36"/>
    </location>
</feature>
<keyword evidence="4" id="KW-1185">Reference proteome</keyword>
<dbReference type="InterPro" id="IPR029302">
    <property type="entry name" value="IFT43"/>
</dbReference>
<evidence type="ECO:0000256" key="1">
    <source>
        <dbReference type="ARBA" id="ARBA00022794"/>
    </source>
</evidence>
<dbReference type="Pfam" id="PF15305">
    <property type="entry name" value="IFT43"/>
    <property type="match status" value="1"/>
</dbReference>
<dbReference type="Proteomes" id="UP000785679">
    <property type="component" value="Unassembled WGS sequence"/>
</dbReference>
<evidence type="ECO:0000313" key="4">
    <source>
        <dbReference type="Proteomes" id="UP000785679"/>
    </source>
</evidence>
<accession>A0A8J8NEH2</accession>
<feature type="region of interest" description="Disordered" evidence="2">
    <location>
        <begin position="1"/>
        <end position="41"/>
    </location>
</feature>
<reference evidence="3" key="1">
    <citation type="submission" date="2019-06" db="EMBL/GenBank/DDBJ databases">
        <authorList>
            <person name="Zheng W."/>
        </authorList>
    </citation>
    <scope>NUCLEOTIDE SEQUENCE</scope>
    <source>
        <strain evidence="3">QDHG01</strain>
    </source>
</reference>
<sequence length="170" mass="18904">MSEHQQWEGQDEDPNFKPQAKSGWGLGGAKEGGGGANNQQSYLGMQRKNQAAQYWDNKTTELVIPEMEADLGNSDDFQAIVAEPPKLEQNMANLRELEKDLALNVPSITQDGVDISLLTSVIRPIADLIETDMSWDYLNLQAEIGQNYRERYGGDESNQIETEGTRASNL</sequence>
<keyword evidence="1" id="KW-0970">Cilium biogenesis/degradation</keyword>
<evidence type="ECO:0000256" key="2">
    <source>
        <dbReference type="SAM" id="MobiDB-lite"/>
    </source>
</evidence>
<proteinExistence type="predicted"/>
<dbReference type="PANTHER" id="PTHR33724:SF1">
    <property type="entry name" value="INTRAFLAGELLAR TRANSPORT PROTEIN 43 HOMOLOG"/>
    <property type="match status" value="1"/>
</dbReference>
<name>A0A8J8NEH2_HALGN</name>
<dbReference type="GO" id="GO:0030991">
    <property type="term" value="C:intraciliary transport particle A"/>
    <property type="evidence" value="ECO:0007669"/>
    <property type="project" value="InterPro"/>
</dbReference>
<dbReference type="OrthoDB" id="312482at2759"/>
<dbReference type="EMBL" id="RRYP01019246">
    <property type="protein sequence ID" value="TNV73314.1"/>
    <property type="molecule type" value="Genomic_DNA"/>
</dbReference>
<organism evidence="3 4">
    <name type="scientific">Halteria grandinella</name>
    <dbReference type="NCBI Taxonomy" id="5974"/>
    <lineage>
        <taxon>Eukaryota</taxon>
        <taxon>Sar</taxon>
        <taxon>Alveolata</taxon>
        <taxon>Ciliophora</taxon>
        <taxon>Intramacronucleata</taxon>
        <taxon>Spirotrichea</taxon>
        <taxon>Stichotrichia</taxon>
        <taxon>Sporadotrichida</taxon>
        <taxon>Halteriidae</taxon>
        <taxon>Halteria</taxon>
    </lineage>
</organism>